<dbReference type="AlphaFoldDB" id="A0A914WAF1"/>
<dbReference type="NCBIfam" id="TIGR01460">
    <property type="entry name" value="HAD-SF-IIA"/>
    <property type="match status" value="1"/>
</dbReference>
<dbReference type="InterPro" id="IPR006357">
    <property type="entry name" value="HAD-SF_hydro_IIA"/>
</dbReference>
<sequence>MAEGGKGSRSGSDSDSQGAAETNVTATVNKEHGLDVELLLKVRGLKPKGGFRLFLSKFSKHDDPTFLCANAEFTKWDVTTQSLALAVRVQTEKRRKKKEGKHHVDTAVDTAAVPEDIHTETFEFKIRRFPSYVQPEITKLEIMQPSGRSYSFIVVTLRKLDMMTGRKLLCLASTSLLRASTSAGHVSGEMACFGRRFLGSGGLAPDEKSLDVGFGDHTALAGPTPLQEVMRNPCRFGLLLDIDGVICRGKDLLPGTREGFRLLTDGTGQFKVPTVFVTNASNSLRASKADRLSELLGITITPAQVVMAHSPLKMFTDLHDKHVLVVGQGPLKDIATMLGFTRVTRLDDLRVIFPHLDCVDFKRRRLEPYTPIQESFPPIDAVLLFGEPLHWESALQLILDVLITNGRPGSLEFKRGAITYPHIPVLACNMDLLWMAEKPLPLPRFGHGTFLLCLETLYQKLTNFTLHYTAVMGKPSEISYIHAVHCIQQQARIIGMDSPTTLYAIGDNPESDILGANLFDRYLRDPSSAQHKLDDLDMSCFEDNSDAEHRSVHDVQRCLSVLVETGVYSRGCSMNGIVAPVSALYKHLDECLHSSLRLPCFVEADFSSAVRMILNRERWNPYL</sequence>
<dbReference type="InterPro" id="IPR023214">
    <property type="entry name" value="HAD_sf"/>
</dbReference>
<dbReference type="InterPro" id="IPR050324">
    <property type="entry name" value="CDP-alcohol_PTase-I"/>
</dbReference>
<accession>A0A914WAF1</accession>
<evidence type="ECO:0000256" key="1">
    <source>
        <dbReference type="SAM" id="MobiDB-lite"/>
    </source>
</evidence>
<dbReference type="InterPro" id="IPR036412">
    <property type="entry name" value="HAD-like_sf"/>
</dbReference>
<dbReference type="Pfam" id="PF13344">
    <property type="entry name" value="Hydrolase_6"/>
    <property type="match status" value="1"/>
</dbReference>
<evidence type="ECO:0000313" key="3">
    <source>
        <dbReference type="WBParaSite" id="PSAMB.scaffold3682size17273.g22336.t1"/>
    </source>
</evidence>
<reference evidence="3" key="1">
    <citation type="submission" date="2022-11" db="UniProtKB">
        <authorList>
            <consortium name="WormBaseParasite"/>
        </authorList>
    </citation>
    <scope>IDENTIFICATION</scope>
</reference>
<proteinExistence type="predicted"/>
<feature type="region of interest" description="Disordered" evidence="1">
    <location>
        <begin position="1"/>
        <end position="26"/>
    </location>
</feature>
<dbReference type="PANTHER" id="PTHR14269:SF4">
    <property type="entry name" value="CAT EYE SYNDROME CRITICAL REGION PROTEIN 5"/>
    <property type="match status" value="1"/>
</dbReference>
<dbReference type="Proteomes" id="UP000887566">
    <property type="component" value="Unplaced"/>
</dbReference>
<dbReference type="NCBIfam" id="TIGR01456">
    <property type="entry name" value="CECR5"/>
    <property type="match status" value="1"/>
</dbReference>
<protein>
    <submittedName>
        <fullName evidence="3">Haloacid dehalogenase-like hydrolase domain-containing 5</fullName>
    </submittedName>
</protein>
<dbReference type="PANTHER" id="PTHR14269">
    <property type="entry name" value="CDP-DIACYLGLYCEROL--GLYCEROL-3-PHOSPHATE 3-PHOSPHATIDYLTRANSFERASE-RELATED"/>
    <property type="match status" value="1"/>
</dbReference>
<organism evidence="2 3">
    <name type="scientific">Plectus sambesii</name>
    <dbReference type="NCBI Taxonomy" id="2011161"/>
    <lineage>
        <taxon>Eukaryota</taxon>
        <taxon>Metazoa</taxon>
        <taxon>Ecdysozoa</taxon>
        <taxon>Nematoda</taxon>
        <taxon>Chromadorea</taxon>
        <taxon>Plectida</taxon>
        <taxon>Plectina</taxon>
        <taxon>Plectoidea</taxon>
        <taxon>Plectidae</taxon>
        <taxon>Plectus</taxon>
    </lineage>
</organism>
<dbReference type="InterPro" id="IPR006353">
    <property type="entry name" value="HAD-SF_hydro_IIA_CECR5"/>
</dbReference>
<dbReference type="GO" id="GO:0005739">
    <property type="term" value="C:mitochondrion"/>
    <property type="evidence" value="ECO:0007669"/>
    <property type="project" value="TreeGrafter"/>
</dbReference>
<name>A0A914WAF1_9BILA</name>
<dbReference type="GO" id="GO:0046474">
    <property type="term" value="P:glycerophospholipid biosynthetic process"/>
    <property type="evidence" value="ECO:0007669"/>
    <property type="project" value="TreeGrafter"/>
</dbReference>
<dbReference type="SUPFAM" id="SSF56784">
    <property type="entry name" value="HAD-like"/>
    <property type="match status" value="1"/>
</dbReference>
<dbReference type="Gene3D" id="3.40.50.1000">
    <property type="entry name" value="HAD superfamily/HAD-like"/>
    <property type="match status" value="2"/>
</dbReference>
<keyword evidence="2" id="KW-1185">Reference proteome</keyword>
<evidence type="ECO:0000313" key="2">
    <source>
        <dbReference type="Proteomes" id="UP000887566"/>
    </source>
</evidence>
<feature type="compositionally biased region" description="Low complexity" evidence="1">
    <location>
        <begin position="9"/>
        <end position="18"/>
    </location>
</feature>
<dbReference type="WBParaSite" id="PSAMB.scaffold3682size17273.g22336.t1">
    <property type="protein sequence ID" value="PSAMB.scaffold3682size17273.g22336.t1"/>
    <property type="gene ID" value="PSAMB.scaffold3682size17273.g22336"/>
</dbReference>